<gene>
    <name evidence="1" type="ORF">ERS852411_01868</name>
</gene>
<sequence length="52" mass="5428">MPLASATSRMVAVFLVLTMPVGIPRRFRAVSSSSAPGNSRVTDTCMGPAFSV</sequence>
<dbReference type="AlphaFoldDB" id="A0A174GNR9"/>
<name>A0A174GNR9_FLAPL</name>
<proteinExistence type="predicted"/>
<reference evidence="1 2" key="1">
    <citation type="submission" date="2015-09" db="EMBL/GenBank/DDBJ databases">
        <authorList>
            <consortium name="Pathogen Informatics"/>
        </authorList>
    </citation>
    <scope>NUCLEOTIDE SEQUENCE [LARGE SCALE GENOMIC DNA]</scope>
    <source>
        <strain evidence="1 2">2789STDY5608854</strain>
    </source>
</reference>
<evidence type="ECO:0000313" key="2">
    <source>
        <dbReference type="Proteomes" id="UP000095746"/>
    </source>
</evidence>
<organism evidence="1 2">
    <name type="scientific">Flavonifractor plautii</name>
    <name type="common">Fusobacterium plautii</name>
    <dbReference type="NCBI Taxonomy" id="292800"/>
    <lineage>
        <taxon>Bacteria</taxon>
        <taxon>Bacillati</taxon>
        <taxon>Bacillota</taxon>
        <taxon>Clostridia</taxon>
        <taxon>Eubacteriales</taxon>
        <taxon>Oscillospiraceae</taxon>
        <taxon>Flavonifractor</taxon>
    </lineage>
</organism>
<protein>
    <submittedName>
        <fullName evidence="1">Uncharacterized protein</fullName>
    </submittedName>
</protein>
<dbReference type="EMBL" id="CYZT01000128">
    <property type="protein sequence ID" value="CUO62550.1"/>
    <property type="molecule type" value="Genomic_DNA"/>
</dbReference>
<evidence type="ECO:0000313" key="1">
    <source>
        <dbReference type="EMBL" id="CUO62550.1"/>
    </source>
</evidence>
<accession>A0A174GNR9</accession>
<dbReference type="Proteomes" id="UP000095746">
    <property type="component" value="Unassembled WGS sequence"/>
</dbReference>